<organism evidence="3 4">
    <name type="scientific">Pectobacterium actinidiae</name>
    <dbReference type="NCBI Taxonomy" id="1507808"/>
    <lineage>
        <taxon>Bacteria</taxon>
        <taxon>Pseudomonadati</taxon>
        <taxon>Pseudomonadota</taxon>
        <taxon>Gammaproteobacteria</taxon>
        <taxon>Enterobacterales</taxon>
        <taxon>Pectobacteriaceae</taxon>
        <taxon>Pectobacterium</taxon>
    </lineage>
</organism>
<proteinExistence type="predicted"/>
<evidence type="ECO:0000313" key="4">
    <source>
        <dbReference type="Proteomes" id="UP001617689"/>
    </source>
</evidence>
<feature type="chain" id="PRO_5046166953" evidence="1">
    <location>
        <begin position="19"/>
        <end position="117"/>
    </location>
</feature>
<sequence>MKKLLLLGLLGLPFTVSANFYDGNDLNQWAESHNRAGLGTATDSDYLNRRQLMGYVAGVFEFGNGTLFCIPPTGSFTVGQVSDVVGKYVMNHPENRSQSALDVSIQALSQAFPCKKK</sequence>
<feature type="signal peptide" evidence="1">
    <location>
        <begin position="1"/>
        <end position="18"/>
    </location>
</feature>
<dbReference type="InterPro" id="IPR041238">
    <property type="entry name" value="Rap1a"/>
</dbReference>
<name>A0ABW8G4W9_9GAMM</name>
<dbReference type="RefSeq" id="WP_400393710.1">
    <property type="nucleotide sequence ID" value="NZ_JBIXLL010000001.1"/>
</dbReference>
<dbReference type="Proteomes" id="UP001617689">
    <property type="component" value="Unassembled WGS sequence"/>
</dbReference>
<feature type="domain" description="Rap1a immunity protein" evidence="2">
    <location>
        <begin position="23"/>
        <end position="114"/>
    </location>
</feature>
<evidence type="ECO:0000259" key="2">
    <source>
        <dbReference type="Pfam" id="PF18602"/>
    </source>
</evidence>
<evidence type="ECO:0000256" key="1">
    <source>
        <dbReference type="SAM" id="SignalP"/>
    </source>
</evidence>
<keyword evidence="4" id="KW-1185">Reference proteome</keyword>
<gene>
    <name evidence="3" type="ORF">ACIPUP_00790</name>
</gene>
<dbReference type="Gene3D" id="1.10.890.40">
    <property type="match status" value="1"/>
</dbReference>
<comment type="caution">
    <text evidence="3">The sequence shown here is derived from an EMBL/GenBank/DDBJ whole genome shotgun (WGS) entry which is preliminary data.</text>
</comment>
<evidence type="ECO:0000313" key="3">
    <source>
        <dbReference type="EMBL" id="MFJ5427691.1"/>
    </source>
</evidence>
<dbReference type="EMBL" id="JBIXLL010000001">
    <property type="protein sequence ID" value="MFJ5427691.1"/>
    <property type="molecule type" value="Genomic_DNA"/>
</dbReference>
<protein>
    <submittedName>
        <fullName evidence="3">Rap1a/Tai family immunity protein</fullName>
    </submittedName>
</protein>
<keyword evidence="1" id="KW-0732">Signal</keyword>
<accession>A0ABW8G4W9</accession>
<reference evidence="3 4" key="1">
    <citation type="submission" date="2024-10" db="EMBL/GenBank/DDBJ databases">
        <authorList>
            <person name="Lu C.-H."/>
        </authorList>
    </citation>
    <scope>NUCLEOTIDE SEQUENCE [LARGE SCALE GENOMIC DNA]</scope>
    <source>
        <strain evidence="3 4">22ZTDG03-2</strain>
    </source>
</reference>
<dbReference type="Pfam" id="PF18602">
    <property type="entry name" value="Rap1a"/>
    <property type="match status" value="1"/>
</dbReference>